<reference evidence="11" key="1">
    <citation type="journal article" date="2019" name="Int. J. Syst. Evol. Microbiol.">
        <title>The Global Catalogue of Microorganisms (GCM) 10K type strain sequencing project: providing services to taxonomists for standard genome sequencing and annotation.</title>
        <authorList>
            <consortium name="The Broad Institute Genomics Platform"/>
            <consortium name="The Broad Institute Genome Sequencing Center for Infectious Disease"/>
            <person name="Wu L."/>
            <person name="Ma J."/>
        </authorList>
    </citation>
    <scope>NUCLEOTIDE SEQUENCE [LARGE SCALE GENOMIC DNA]</scope>
    <source>
        <strain evidence="11">TISTR 2241</strain>
    </source>
</reference>
<keyword evidence="11" id="KW-1185">Reference proteome</keyword>
<dbReference type="EMBL" id="JBHUMR010000009">
    <property type="protein sequence ID" value="MFD2617296.1"/>
    <property type="molecule type" value="Genomic_DNA"/>
</dbReference>
<dbReference type="Pfam" id="PF12704">
    <property type="entry name" value="MacB_PCD"/>
    <property type="match status" value="1"/>
</dbReference>
<keyword evidence="5 7" id="KW-0472">Membrane</keyword>
<sequence length="387" mass="41791">MNLLTSIKMAFRTIRGNKIRAFLTMLGIIIGVSSVIVLVAIGQGSSQSVTSSINSLGTNLLTVSISDTDTPFTQDNIDEIKKMNTVKNVSPVLSSRLSLKNGSTTSTINVTGSNASYKSVRKLSISNGRFISDIDLDYRQKVIVLGSTTAQTLFGNKNPINQYVLVNGDRYKVIGTLTYKGGSNGQSNDDTAIIPFTTAQRLMQTTHITQFYVQATNSNMVNFAMNQLSRYMIQVYGDSDSFSVVNQQDVMNTMSSVSDTLTMLLGGIASISLIVGGIGIMNIMFVSVTERTREIGIRKAIGAKRKDILTQFLIEAIVLSIIGGLIGIGLGLGITKLYAIFSGGTVVYSLSIILYSFLFSAIVGIIFGVFPANKASKLRPIEALRFE</sequence>
<dbReference type="PANTHER" id="PTHR30572">
    <property type="entry name" value="MEMBRANE COMPONENT OF TRANSPORTER-RELATED"/>
    <property type="match status" value="1"/>
</dbReference>
<comment type="similarity">
    <text evidence="6">Belongs to the ABC-4 integral membrane protein family.</text>
</comment>
<evidence type="ECO:0000313" key="11">
    <source>
        <dbReference type="Proteomes" id="UP001597458"/>
    </source>
</evidence>
<accession>A0ABW5PR10</accession>
<keyword evidence="4 7" id="KW-1133">Transmembrane helix</keyword>
<feature type="transmembrane region" description="Helical" evidence="7">
    <location>
        <begin position="308"/>
        <end position="334"/>
    </location>
</feature>
<comment type="subcellular location">
    <subcellularLocation>
        <location evidence="1">Cell membrane</location>
        <topology evidence="1">Multi-pass membrane protein</topology>
    </subcellularLocation>
</comment>
<dbReference type="Proteomes" id="UP001597458">
    <property type="component" value="Unassembled WGS sequence"/>
</dbReference>
<gene>
    <name evidence="10" type="ORF">ACFSTF_08215</name>
</gene>
<evidence type="ECO:0000256" key="2">
    <source>
        <dbReference type="ARBA" id="ARBA00022475"/>
    </source>
</evidence>
<evidence type="ECO:0000259" key="8">
    <source>
        <dbReference type="Pfam" id="PF02687"/>
    </source>
</evidence>
<feature type="domain" description="MacB-like periplasmic core" evidence="9">
    <location>
        <begin position="22"/>
        <end position="228"/>
    </location>
</feature>
<protein>
    <submittedName>
        <fullName evidence="10">ABC transporter permease</fullName>
    </submittedName>
</protein>
<evidence type="ECO:0000256" key="6">
    <source>
        <dbReference type="ARBA" id="ARBA00038076"/>
    </source>
</evidence>
<evidence type="ECO:0000256" key="1">
    <source>
        <dbReference type="ARBA" id="ARBA00004651"/>
    </source>
</evidence>
<evidence type="ECO:0000256" key="3">
    <source>
        <dbReference type="ARBA" id="ARBA00022692"/>
    </source>
</evidence>
<evidence type="ECO:0000256" key="4">
    <source>
        <dbReference type="ARBA" id="ARBA00022989"/>
    </source>
</evidence>
<evidence type="ECO:0000259" key="9">
    <source>
        <dbReference type="Pfam" id="PF12704"/>
    </source>
</evidence>
<organism evidence="10 11">
    <name type="scientific">Terrilactibacillus laevilacticus</name>
    <dbReference type="NCBI Taxonomy" id="1380157"/>
    <lineage>
        <taxon>Bacteria</taxon>
        <taxon>Bacillati</taxon>
        <taxon>Bacillota</taxon>
        <taxon>Bacilli</taxon>
        <taxon>Bacillales</taxon>
        <taxon>Bacillaceae</taxon>
        <taxon>Terrilactibacillus</taxon>
    </lineage>
</organism>
<dbReference type="Pfam" id="PF02687">
    <property type="entry name" value="FtsX"/>
    <property type="match status" value="1"/>
</dbReference>
<keyword evidence="3 7" id="KW-0812">Transmembrane</keyword>
<dbReference type="InterPro" id="IPR025857">
    <property type="entry name" value="MacB_PCD"/>
</dbReference>
<feature type="transmembrane region" description="Helical" evidence="7">
    <location>
        <begin position="261"/>
        <end position="288"/>
    </location>
</feature>
<dbReference type="InterPro" id="IPR003838">
    <property type="entry name" value="ABC3_permease_C"/>
</dbReference>
<evidence type="ECO:0000256" key="7">
    <source>
        <dbReference type="SAM" id="Phobius"/>
    </source>
</evidence>
<evidence type="ECO:0000256" key="5">
    <source>
        <dbReference type="ARBA" id="ARBA00023136"/>
    </source>
</evidence>
<dbReference type="InterPro" id="IPR050250">
    <property type="entry name" value="Macrolide_Exporter_MacB"/>
</dbReference>
<dbReference type="PANTHER" id="PTHR30572:SF4">
    <property type="entry name" value="ABC TRANSPORTER PERMEASE YTRF"/>
    <property type="match status" value="1"/>
</dbReference>
<feature type="transmembrane region" description="Helical" evidence="7">
    <location>
        <begin position="346"/>
        <end position="370"/>
    </location>
</feature>
<feature type="domain" description="ABC3 transporter permease C-terminal" evidence="8">
    <location>
        <begin position="268"/>
        <end position="379"/>
    </location>
</feature>
<keyword evidence="2" id="KW-1003">Cell membrane</keyword>
<dbReference type="RefSeq" id="WP_141190832.1">
    <property type="nucleotide sequence ID" value="NZ_JBHUMR010000009.1"/>
</dbReference>
<proteinExistence type="inferred from homology"/>
<comment type="caution">
    <text evidence="10">The sequence shown here is derived from an EMBL/GenBank/DDBJ whole genome shotgun (WGS) entry which is preliminary data.</text>
</comment>
<feature type="transmembrane region" description="Helical" evidence="7">
    <location>
        <begin position="21"/>
        <end position="42"/>
    </location>
</feature>
<name>A0ABW5PR10_9BACI</name>
<evidence type="ECO:0000313" key="10">
    <source>
        <dbReference type="EMBL" id="MFD2617296.1"/>
    </source>
</evidence>